<feature type="chain" id="PRO_5038519116" evidence="4">
    <location>
        <begin position="33"/>
        <end position="559"/>
    </location>
</feature>
<sequence>MRRKERVLRSAPTAAIAAAAIVMVGAAVPAAAAPAPADGGGSAGGQAAQVDAPVPEVNWADCGEGLEQFDCTSVDVPSDYDEPNGATTEIAMTRMPATDPENKIGSLFLNFGGPGGPGVENLQVMGEALFTDEVRAQFDIIGFDPRGVGQSDPATCFPNQEAENEFLAEMIAFPVGHREEMRMMAHSAALGVSCTAVSGDRIATSSTANVARDMDLLRQAVGDEELNYVGYSYGTFLGATYGQLFPDRIRTMVLDGTVDPAAYVGEGDDRGLGRRMGQHVAADETYQEFLRLCAEAGEENCALAGLGDPEQVMDDLFEQLKETPVEVEQPDGSTMEFGYDDAVITIFQSLYSPMQWGDLAATLAALVEPAEANRAFSTQSGGVDSIRDFLREIGFFEDYASIGGGIASTCVDAEHPGTLAGYPAQAEAAEEEAEHFGPARAWVGSQCKTVHVSDEDAYTGPWEQSTDASVLVIGTRYDPATPYAFTEPYADLWPNASMLTVEGYGHTTMLAPSTCANTAIEDYLLNLESTDGATCEQDVAPFTPAAQSEQPDLAPATIG</sequence>
<dbReference type="Gene3D" id="3.40.50.1820">
    <property type="entry name" value="alpha/beta hydrolase"/>
    <property type="match status" value="1"/>
</dbReference>
<organism evidence="7 8">
    <name type="scientific">Candidatus Ruania gallistercoris</name>
    <dbReference type="NCBI Taxonomy" id="2838746"/>
    <lineage>
        <taxon>Bacteria</taxon>
        <taxon>Bacillati</taxon>
        <taxon>Actinomycetota</taxon>
        <taxon>Actinomycetes</taxon>
        <taxon>Micrococcales</taxon>
        <taxon>Ruaniaceae</taxon>
        <taxon>Ruania</taxon>
    </lineage>
</organism>
<dbReference type="Pfam" id="PF08386">
    <property type="entry name" value="Abhydrolase_4"/>
    <property type="match status" value="1"/>
</dbReference>
<evidence type="ECO:0000256" key="4">
    <source>
        <dbReference type="SAM" id="SignalP"/>
    </source>
</evidence>
<feature type="domain" description="AB hydrolase-1" evidence="5">
    <location>
        <begin position="122"/>
        <end position="265"/>
    </location>
</feature>
<dbReference type="EMBL" id="DXBY01000260">
    <property type="protein sequence ID" value="HIZ37072.1"/>
    <property type="molecule type" value="Genomic_DNA"/>
</dbReference>
<evidence type="ECO:0000256" key="3">
    <source>
        <dbReference type="ARBA" id="ARBA00022801"/>
    </source>
</evidence>
<reference evidence="7" key="1">
    <citation type="journal article" date="2021" name="PeerJ">
        <title>Extensive microbial diversity within the chicken gut microbiome revealed by metagenomics and culture.</title>
        <authorList>
            <person name="Gilroy R."/>
            <person name="Ravi A."/>
            <person name="Getino M."/>
            <person name="Pursley I."/>
            <person name="Horton D.L."/>
            <person name="Alikhan N.F."/>
            <person name="Baker D."/>
            <person name="Gharbi K."/>
            <person name="Hall N."/>
            <person name="Watson M."/>
            <person name="Adriaenssens E.M."/>
            <person name="Foster-Nyarko E."/>
            <person name="Jarju S."/>
            <person name="Secka A."/>
            <person name="Antonio M."/>
            <person name="Oren A."/>
            <person name="Chaudhuri R.R."/>
            <person name="La Ragione R."/>
            <person name="Hildebrand F."/>
            <person name="Pallen M.J."/>
        </authorList>
    </citation>
    <scope>NUCLEOTIDE SEQUENCE</scope>
    <source>
        <strain evidence="7">ChiGjej4B4-7305</strain>
    </source>
</reference>
<protein>
    <submittedName>
        <fullName evidence="7">Alpha/beta hydrolase</fullName>
    </submittedName>
</protein>
<dbReference type="Pfam" id="PF00561">
    <property type="entry name" value="Abhydrolase_1"/>
    <property type="match status" value="1"/>
</dbReference>
<dbReference type="InterPro" id="IPR051601">
    <property type="entry name" value="Serine_prot/Carboxylest_S33"/>
</dbReference>
<keyword evidence="2 4" id="KW-0732">Signal</keyword>
<gene>
    <name evidence="7" type="ORF">H9815_14960</name>
</gene>
<proteinExistence type="inferred from homology"/>
<dbReference type="SUPFAM" id="SSF53474">
    <property type="entry name" value="alpha/beta-Hydrolases"/>
    <property type="match status" value="1"/>
</dbReference>
<evidence type="ECO:0000256" key="1">
    <source>
        <dbReference type="ARBA" id="ARBA00010088"/>
    </source>
</evidence>
<evidence type="ECO:0000259" key="5">
    <source>
        <dbReference type="Pfam" id="PF00561"/>
    </source>
</evidence>
<evidence type="ECO:0000313" key="8">
    <source>
        <dbReference type="Proteomes" id="UP000824037"/>
    </source>
</evidence>
<feature type="domain" description="Peptidase S33 tripeptidyl aminopeptidase-like C-terminal" evidence="6">
    <location>
        <begin position="435"/>
        <end position="535"/>
    </location>
</feature>
<evidence type="ECO:0000256" key="2">
    <source>
        <dbReference type="ARBA" id="ARBA00022729"/>
    </source>
</evidence>
<evidence type="ECO:0000259" key="6">
    <source>
        <dbReference type="Pfam" id="PF08386"/>
    </source>
</evidence>
<feature type="signal peptide" evidence="4">
    <location>
        <begin position="1"/>
        <end position="32"/>
    </location>
</feature>
<dbReference type="Proteomes" id="UP000824037">
    <property type="component" value="Unassembled WGS sequence"/>
</dbReference>
<dbReference type="InterPro" id="IPR029058">
    <property type="entry name" value="AB_hydrolase_fold"/>
</dbReference>
<reference evidence="7" key="2">
    <citation type="submission" date="2021-04" db="EMBL/GenBank/DDBJ databases">
        <authorList>
            <person name="Gilroy R."/>
        </authorList>
    </citation>
    <scope>NUCLEOTIDE SEQUENCE</scope>
    <source>
        <strain evidence="7">ChiGjej4B4-7305</strain>
    </source>
</reference>
<evidence type="ECO:0000313" key="7">
    <source>
        <dbReference type="EMBL" id="HIZ37072.1"/>
    </source>
</evidence>
<comment type="caution">
    <text evidence="7">The sequence shown here is derived from an EMBL/GenBank/DDBJ whole genome shotgun (WGS) entry which is preliminary data.</text>
</comment>
<dbReference type="InterPro" id="IPR000073">
    <property type="entry name" value="AB_hydrolase_1"/>
</dbReference>
<keyword evidence="3 7" id="KW-0378">Hydrolase</keyword>
<dbReference type="PANTHER" id="PTHR43248:SF29">
    <property type="entry name" value="TRIPEPTIDYL AMINOPEPTIDASE"/>
    <property type="match status" value="1"/>
</dbReference>
<dbReference type="InterPro" id="IPR013595">
    <property type="entry name" value="Pept_S33_TAP-like_C"/>
</dbReference>
<dbReference type="PANTHER" id="PTHR43248">
    <property type="entry name" value="2-SUCCINYL-6-HYDROXY-2,4-CYCLOHEXADIENE-1-CARBOXYLATE SYNTHASE"/>
    <property type="match status" value="1"/>
</dbReference>
<name>A0A9D2J5P5_9MICO</name>
<dbReference type="GO" id="GO:0016787">
    <property type="term" value="F:hydrolase activity"/>
    <property type="evidence" value="ECO:0007669"/>
    <property type="project" value="UniProtKB-KW"/>
</dbReference>
<dbReference type="AlphaFoldDB" id="A0A9D2J5P5"/>
<accession>A0A9D2J5P5</accession>
<comment type="similarity">
    <text evidence="1">Belongs to the peptidase S33 family.</text>
</comment>